<evidence type="ECO:0000256" key="2">
    <source>
        <dbReference type="ARBA" id="ARBA00012417"/>
    </source>
</evidence>
<sequence length="372" mass="42330">MHIRQEASQSANSKYSKLLDLNYKGKLYDYMQIYGTITGRWASYGAQLHNMPSYEPKAPEDALKLITKGTPSILRLVYSERLNKVVSGLIRRMIVAPNIGEDNKLIITDYNAIEARILAWLTQDEVKLRHWSEGTDLYKLMASLIFKCQPEQVTKDQRNLGKLTVLGCGYGMGHKVFKLNVEAKCKVKLTDHEAQLVIQTYRRDYPATVRFWSCVENVVRSAILNSGVEKQAGCSRWIYNEDTQLLQCHLPSGRSMRYPKASIQQGHIVYQTVHGSGVYQVETFGGKLTENICQALARDVMVDGIIRLTQKTKDYRLLLTVHDELVLTRTHANVDLTSSVDFVNRCLTQAPFWAKSLPLKCEGFLSKRYVKA</sequence>
<evidence type="ECO:0000256" key="3">
    <source>
        <dbReference type="ARBA" id="ARBA00022705"/>
    </source>
</evidence>
<accession>A0A853F4X2</accession>
<reference evidence="6 7" key="1">
    <citation type="submission" date="2020-05" db="EMBL/GenBank/DDBJ databases">
        <title>Horizontal transmission and recombination maintain forever young bacterial symbiont genomes.</title>
        <authorList>
            <person name="Russell S.L."/>
            <person name="Pepper-Tunick E."/>
            <person name="Svedberg J."/>
            <person name="Byrne A."/>
            <person name="Ruelas Castillo J."/>
            <person name="Vollmers C."/>
            <person name="Beinart R.A."/>
            <person name="Corbett-Detig R."/>
        </authorList>
    </citation>
    <scope>NUCLEOTIDE SEQUENCE [LARGE SCALE GENOMIC DNA]</scope>
    <source>
        <strain evidence="6">455</strain>
    </source>
</reference>
<keyword evidence="3" id="KW-0235">DNA replication</keyword>
<evidence type="ECO:0000313" key="7">
    <source>
        <dbReference type="Proteomes" id="UP000568751"/>
    </source>
</evidence>
<dbReference type="InterPro" id="IPR043502">
    <property type="entry name" value="DNA/RNA_pol_sf"/>
</dbReference>
<evidence type="ECO:0000256" key="1">
    <source>
        <dbReference type="ARBA" id="ARBA00011541"/>
    </source>
</evidence>
<proteinExistence type="predicted"/>
<dbReference type="Gene3D" id="3.30.70.370">
    <property type="match status" value="1"/>
</dbReference>
<dbReference type="GO" id="GO:0003887">
    <property type="term" value="F:DNA-directed DNA polymerase activity"/>
    <property type="evidence" value="ECO:0007669"/>
    <property type="project" value="UniProtKB-EC"/>
</dbReference>
<gene>
    <name evidence="6" type="ORF">H0A76_12330</name>
</gene>
<dbReference type="Gene3D" id="1.10.150.20">
    <property type="entry name" value="5' to 3' exonuclease, C-terminal subdomain"/>
    <property type="match status" value="1"/>
</dbReference>
<dbReference type="GO" id="GO:0006261">
    <property type="term" value="P:DNA-templated DNA replication"/>
    <property type="evidence" value="ECO:0007669"/>
    <property type="project" value="InterPro"/>
</dbReference>
<dbReference type="EC" id="2.7.7.7" evidence="2"/>
<comment type="catalytic activity">
    <reaction evidence="4">
        <text>DNA(n) + a 2'-deoxyribonucleoside 5'-triphosphate = DNA(n+1) + diphosphate</text>
        <dbReference type="Rhea" id="RHEA:22508"/>
        <dbReference type="Rhea" id="RHEA-COMP:17339"/>
        <dbReference type="Rhea" id="RHEA-COMP:17340"/>
        <dbReference type="ChEBI" id="CHEBI:33019"/>
        <dbReference type="ChEBI" id="CHEBI:61560"/>
        <dbReference type="ChEBI" id="CHEBI:173112"/>
        <dbReference type="EC" id="2.7.7.7"/>
    </reaction>
</comment>
<dbReference type="PANTHER" id="PTHR10133">
    <property type="entry name" value="DNA POLYMERASE I"/>
    <property type="match status" value="1"/>
</dbReference>
<dbReference type="AlphaFoldDB" id="A0A853F4X2"/>
<comment type="subunit">
    <text evidence="1">Single-chain monomer with multiple functions.</text>
</comment>
<protein>
    <recommendedName>
        <fullName evidence="2">DNA-directed DNA polymerase</fullName>
        <ecNumber evidence="2">2.7.7.7</ecNumber>
    </recommendedName>
</protein>
<comment type="caution">
    <text evidence="6">The sequence shown here is derived from an EMBL/GenBank/DDBJ whole genome shotgun (WGS) entry which is preliminary data.</text>
</comment>
<feature type="domain" description="DNA-directed DNA polymerase family A palm" evidence="5">
    <location>
        <begin position="87"/>
        <end position="333"/>
    </location>
</feature>
<name>A0A853F4X2_9GAMM</name>
<dbReference type="GO" id="GO:0003677">
    <property type="term" value="F:DNA binding"/>
    <property type="evidence" value="ECO:0007669"/>
    <property type="project" value="InterPro"/>
</dbReference>
<dbReference type="Pfam" id="PF00476">
    <property type="entry name" value="DNA_pol_A"/>
    <property type="match status" value="1"/>
</dbReference>
<organism evidence="6 7">
    <name type="scientific">Candidatus Thiodubiliella endoseptemdiera</name>
    <dbReference type="NCBI Taxonomy" id="2738886"/>
    <lineage>
        <taxon>Bacteria</taxon>
        <taxon>Pseudomonadati</taxon>
        <taxon>Pseudomonadota</taxon>
        <taxon>Gammaproteobacteria</taxon>
        <taxon>Candidatus Pseudothioglobaceae</taxon>
        <taxon>Candidatus Thiodubiliella</taxon>
    </lineage>
</organism>
<evidence type="ECO:0000259" key="5">
    <source>
        <dbReference type="SMART" id="SM00482"/>
    </source>
</evidence>
<dbReference type="InterPro" id="IPR002298">
    <property type="entry name" value="DNA_polymerase_A"/>
</dbReference>
<dbReference type="SMART" id="SM00482">
    <property type="entry name" value="POLAc"/>
    <property type="match status" value="1"/>
</dbReference>
<evidence type="ECO:0000256" key="4">
    <source>
        <dbReference type="ARBA" id="ARBA00049244"/>
    </source>
</evidence>
<dbReference type="InterPro" id="IPR001098">
    <property type="entry name" value="DNA-dir_DNA_pol_A_palm_dom"/>
</dbReference>
<dbReference type="SUPFAM" id="SSF56672">
    <property type="entry name" value="DNA/RNA polymerases"/>
    <property type="match status" value="1"/>
</dbReference>
<evidence type="ECO:0000313" key="6">
    <source>
        <dbReference type="EMBL" id="NYT28566.1"/>
    </source>
</evidence>
<dbReference type="EMBL" id="JACCHT010000003">
    <property type="protein sequence ID" value="NYT28566.1"/>
    <property type="molecule type" value="Genomic_DNA"/>
</dbReference>
<dbReference type="Proteomes" id="UP000568751">
    <property type="component" value="Unassembled WGS sequence"/>
</dbReference>
<dbReference type="GO" id="GO:0006302">
    <property type="term" value="P:double-strand break repair"/>
    <property type="evidence" value="ECO:0007669"/>
    <property type="project" value="TreeGrafter"/>
</dbReference>
<dbReference type="PANTHER" id="PTHR10133:SF27">
    <property type="entry name" value="DNA POLYMERASE NU"/>
    <property type="match status" value="1"/>
</dbReference>